<dbReference type="EMBL" id="BTSY01000002">
    <property type="protein sequence ID" value="GMT15684.1"/>
    <property type="molecule type" value="Genomic_DNA"/>
</dbReference>
<protein>
    <recommendedName>
        <fullName evidence="5">SH2 domain-containing protein</fullName>
    </recommendedName>
</protein>
<evidence type="ECO:0008006" key="5">
    <source>
        <dbReference type="Google" id="ProtNLM"/>
    </source>
</evidence>
<comment type="caution">
    <text evidence="2">The sequence shown here is derived from an EMBL/GenBank/DDBJ whole genome shotgun (WGS) entry which is preliminary data.</text>
</comment>
<feature type="compositionally biased region" description="Basic and acidic residues" evidence="1">
    <location>
        <begin position="238"/>
        <end position="247"/>
    </location>
</feature>
<keyword evidence="4" id="KW-1185">Reference proteome</keyword>
<reference evidence="2" key="1">
    <citation type="submission" date="2023-10" db="EMBL/GenBank/DDBJ databases">
        <title>Genome assembly of Pristionchus species.</title>
        <authorList>
            <person name="Yoshida K."/>
            <person name="Sommer R.J."/>
        </authorList>
    </citation>
    <scope>NUCLEOTIDE SEQUENCE</scope>
    <source>
        <strain evidence="2">RS5133</strain>
    </source>
</reference>
<accession>A0AAV5VCS6</accession>
<dbReference type="AlphaFoldDB" id="A0AAV5VCS6"/>
<feature type="compositionally biased region" description="Polar residues" evidence="1">
    <location>
        <begin position="156"/>
        <end position="168"/>
    </location>
</feature>
<evidence type="ECO:0000313" key="2">
    <source>
        <dbReference type="EMBL" id="GMT15684.1"/>
    </source>
</evidence>
<feature type="region of interest" description="Disordered" evidence="1">
    <location>
        <begin position="216"/>
        <end position="247"/>
    </location>
</feature>
<feature type="region of interest" description="Disordered" evidence="1">
    <location>
        <begin position="1"/>
        <end position="35"/>
    </location>
</feature>
<gene>
    <name evidence="3" type="ORF">PFISCL1PPCAC_28698</name>
    <name evidence="2" type="ORF">PFISCL1PPCAC_6981</name>
</gene>
<dbReference type="PANTHER" id="PTHR31128:SF6">
    <property type="entry name" value="SH2 DOMAIN-CONTAINING PROTEIN"/>
    <property type="match status" value="1"/>
</dbReference>
<feature type="compositionally biased region" description="Basic residues" evidence="1">
    <location>
        <begin position="127"/>
        <end position="140"/>
    </location>
</feature>
<dbReference type="PANTHER" id="PTHR31128">
    <property type="entry name" value="PROTEIN CBR-CLEC-135-RELATED"/>
    <property type="match status" value="1"/>
</dbReference>
<evidence type="ECO:0000313" key="4">
    <source>
        <dbReference type="Proteomes" id="UP001432322"/>
    </source>
</evidence>
<dbReference type="EMBL" id="BTSY01000124">
    <property type="protein sequence ID" value="GMT37401.1"/>
    <property type="molecule type" value="Genomic_DNA"/>
</dbReference>
<organism evidence="2 4">
    <name type="scientific">Pristionchus fissidentatus</name>
    <dbReference type="NCBI Taxonomy" id="1538716"/>
    <lineage>
        <taxon>Eukaryota</taxon>
        <taxon>Metazoa</taxon>
        <taxon>Ecdysozoa</taxon>
        <taxon>Nematoda</taxon>
        <taxon>Chromadorea</taxon>
        <taxon>Rhabditida</taxon>
        <taxon>Rhabditina</taxon>
        <taxon>Diplogasteromorpha</taxon>
        <taxon>Diplogasteroidea</taxon>
        <taxon>Neodiplogasteridae</taxon>
        <taxon>Pristionchus</taxon>
    </lineage>
</organism>
<feature type="region of interest" description="Disordered" evidence="1">
    <location>
        <begin position="82"/>
        <end position="102"/>
    </location>
</feature>
<feature type="compositionally biased region" description="Polar residues" evidence="1">
    <location>
        <begin position="222"/>
        <end position="236"/>
    </location>
</feature>
<dbReference type="SUPFAM" id="SSF55550">
    <property type="entry name" value="SH2 domain"/>
    <property type="match status" value="1"/>
</dbReference>
<dbReference type="Proteomes" id="UP001432322">
    <property type="component" value="Unassembled WGS sequence"/>
</dbReference>
<proteinExistence type="predicted"/>
<dbReference type="InterPro" id="IPR036860">
    <property type="entry name" value="SH2_dom_sf"/>
</dbReference>
<feature type="compositionally biased region" description="Low complexity" evidence="1">
    <location>
        <begin position="22"/>
        <end position="34"/>
    </location>
</feature>
<feature type="compositionally biased region" description="Low complexity" evidence="1">
    <location>
        <begin position="84"/>
        <end position="94"/>
    </location>
</feature>
<evidence type="ECO:0000256" key="1">
    <source>
        <dbReference type="SAM" id="MobiDB-lite"/>
    </source>
</evidence>
<evidence type="ECO:0000313" key="3">
    <source>
        <dbReference type="EMBL" id="GMT37401.1"/>
    </source>
</evidence>
<name>A0AAV5VCS6_9BILA</name>
<feature type="region of interest" description="Disordered" evidence="1">
    <location>
        <begin position="123"/>
        <end position="185"/>
    </location>
</feature>
<sequence>MDSSRRKSRRSDASKKKHHQSSRGSSPSAASSVSFTAPTYSVAEDSDGELINKRLNVAWPALVPTRKSELRKAGKLKYQRALGSDYASSHASSDSDAEARQFASSPYEMISIADLDAAAAKKEARRSSRASRGKKSRARRSSSDGSTLDDDKHSPQYVSLSSRSSQEDAQYENHTPADSDESSMAVDSIVFNTQEELERYQRVLRRQHKLQLQQERAAAGSCSRSINTDTTASGATSREGDRYEKERDDTARHYIGVKSQRAVDKRLKPGEFFMYYDKPAGADIPVTIELKIGYMSSTGKIYHYPIQRFESAGERFYAVMQSDMDVKMFPSIASLVQHYHTFSHVDPSSGRLETFGAC</sequence>